<reference evidence="1" key="1">
    <citation type="journal article" date="2015" name="Nature">
        <title>Complex archaea that bridge the gap between prokaryotes and eukaryotes.</title>
        <authorList>
            <person name="Spang A."/>
            <person name="Saw J.H."/>
            <person name="Jorgensen S.L."/>
            <person name="Zaremba-Niedzwiedzka K."/>
            <person name="Martijn J."/>
            <person name="Lind A.E."/>
            <person name="van Eijk R."/>
            <person name="Schleper C."/>
            <person name="Guy L."/>
            <person name="Ettema T.J."/>
        </authorList>
    </citation>
    <scope>NUCLEOTIDE SEQUENCE</scope>
</reference>
<proteinExistence type="predicted"/>
<dbReference type="InterPro" id="IPR027417">
    <property type="entry name" value="P-loop_NTPase"/>
</dbReference>
<dbReference type="SUPFAM" id="SSF52540">
    <property type="entry name" value="P-loop containing nucleoside triphosphate hydrolases"/>
    <property type="match status" value="1"/>
</dbReference>
<dbReference type="CDD" id="cd00009">
    <property type="entry name" value="AAA"/>
    <property type="match status" value="1"/>
</dbReference>
<name>A0A0F8WAE0_9ZZZZ</name>
<feature type="non-terminal residue" evidence="1">
    <location>
        <position position="322"/>
    </location>
</feature>
<sequence length="322" mass="35529">MNYTDFTSFAEAMFKSGLPFLVEGEPGIAKTALIELAAKNVGMDLIVTHPAVRSPIDYGGIPAQTRPAQGKKPAEWDFVPIGDLRRIVSAKKPTVFFMDDFGHGSTATQNATCQLIHARQIGENRISDHVRICAATNRAQDKSGVNPILEHVKSRFKTIVHLEVDVDSWVQWASQCDDVGLLDRKEPMPAILPAFISWKRDMLMDFRPKPGLENSRSPRTVHHVGQLLASGAVTENTAFELVSRAADKGFATEFLAFLKLWAHLPDPEEILDNPSMLDGMVFERFVWDEQKGKVVADGLAPIAQRPDVAFALVTSTAEIVDP</sequence>
<accession>A0A0F8WAE0</accession>
<evidence type="ECO:0000313" key="1">
    <source>
        <dbReference type="EMBL" id="KKK45025.1"/>
    </source>
</evidence>
<comment type="caution">
    <text evidence="1">The sequence shown here is derived from an EMBL/GenBank/DDBJ whole genome shotgun (WGS) entry which is preliminary data.</text>
</comment>
<protein>
    <recommendedName>
        <fullName evidence="2">AAA+ ATPase domain-containing protein</fullName>
    </recommendedName>
</protein>
<organism evidence="1">
    <name type="scientific">marine sediment metagenome</name>
    <dbReference type="NCBI Taxonomy" id="412755"/>
    <lineage>
        <taxon>unclassified sequences</taxon>
        <taxon>metagenomes</taxon>
        <taxon>ecological metagenomes</taxon>
    </lineage>
</organism>
<dbReference type="Gene3D" id="3.40.50.300">
    <property type="entry name" value="P-loop containing nucleotide triphosphate hydrolases"/>
    <property type="match status" value="1"/>
</dbReference>
<dbReference type="AlphaFoldDB" id="A0A0F8WAE0"/>
<dbReference type="EMBL" id="LAZR01070125">
    <property type="protein sequence ID" value="KKK45025.1"/>
    <property type="molecule type" value="Genomic_DNA"/>
</dbReference>
<evidence type="ECO:0008006" key="2">
    <source>
        <dbReference type="Google" id="ProtNLM"/>
    </source>
</evidence>
<gene>
    <name evidence="1" type="ORF">LCGC14_3166190</name>
</gene>